<gene>
    <name evidence="1" type="ORF">JBF11_07535</name>
</gene>
<name>A0ABY5XZH1_9BACT</name>
<evidence type="ECO:0008006" key="3">
    <source>
        <dbReference type="Google" id="ProtNLM"/>
    </source>
</evidence>
<sequence length="332" mass="36476">MSANAVTLLDAAKRFDNTGKIAKLVEIMAQTNEILEDALWLEGNLPTGHRTTVRTGLPAAAWRILNYGVQPSKSTTKSIDDTCGMLEAYAEVDKSLADLNGASADWRMSEEAGFVEAMNQEMAKTLFYGDIHEEPQKFMGLSPRYNALSGFDCAENVLDFGGTGGANTSIWLCGWGEDTLHGIFPKGSQAGLQIKDLGEQTLLDDNGGHYQGYRSHFKWDCGLSLRDWRYAVRICNIDTASFADIINGSAASVGTNLIRLMIAAANKIPSANKAQMAWYMNRDVKTVLDIMAMEKANVQLSVDQIEGKPVTRFLGMPVRRVDALHNNEERLV</sequence>
<dbReference type="Proteomes" id="UP001058120">
    <property type="component" value="Chromosome"/>
</dbReference>
<dbReference type="Pfam" id="PF20911">
    <property type="entry name" value="GP7"/>
    <property type="match status" value="1"/>
</dbReference>
<dbReference type="InterPro" id="IPR048813">
    <property type="entry name" value="GP7-like"/>
</dbReference>
<organism evidence="1 2">
    <name type="scientific">Taurinivorans muris</name>
    <dbReference type="NCBI Taxonomy" id="2787751"/>
    <lineage>
        <taxon>Bacteria</taxon>
        <taxon>Pseudomonadati</taxon>
        <taxon>Thermodesulfobacteriota</taxon>
        <taxon>Desulfovibrionia</taxon>
        <taxon>Desulfovibrionales</taxon>
        <taxon>Desulfovibrionaceae</taxon>
        <taxon>Taurinivorans</taxon>
    </lineage>
</organism>
<protein>
    <recommendedName>
        <fullName evidence="3">Phage protein</fullName>
    </recommendedName>
</protein>
<proteinExistence type="predicted"/>
<dbReference type="EMBL" id="CP065938">
    <property type="protein sequence ID" value="UWX05300.1"/>
    <property type="molecule type" value="Genomic_DNA"/>
</dbReference>
<dbReference type="NCBIfam" id="NF045672">
    <property type="entry name" value="MCP_gp7_epsi_15"/>
    <property type="match status" value="1"/>
</dbReference>
<reference evidence="1" key="1">
    <citation type="submission" date="2020-12" db="EMBL/GenBank/DDBJ databases">
        <title>Taurinivorans muris gen. nov., sp. nov., fundamental and realized metabolic niche of a ubiquitous sulfidogenic bacterium in the murine intestine.</title>
        <authorList>
            <person name="Ye H."/>
            <person name="Hanson B.T."/>
            <person name="Loy A."/>
        </authorList>
    </citation>
    <scope>NUCLEOTIDE SEQUENCE</scope>
    <source>
        <strain evidence="1">LT0009</strain>
    </source>
</reference>
<accession>A0ABY5XZH1</accession>
<evidence type="ECO:0000313" key="2">
    <source>
        <dbReference type="Proteomes" id="UP001058120"/>
    </source>
</evidence>
<evidence type="ECO:0000313" key="1">
    <source>
        <dbReference type="EMBL" id="UWX05300.1"/>
    </source>
</evidence>
<dbReference type="RefSeq" id="WP_334314872.1">
    <property type="nucleotide sequence ID" value="NZ_CP065938.1"/>
</dbReference>
<keyword evidence="2" id="KW-1185">Reference proteome</keyword>